<dbReference type="SMART" id="SM01321">
    <property type="entry name" value="Y1_Tnp"/>
    <property type="match status" value="1"/>
</dbReference>
<comment type="caution">
    <text evidence="2">The sequence shown here is derived from an EMBL/GenBank/DDBJ whole genome shotgun (WGS) entry which is preliminary data.</text>
</comment>
<accession>A0ABS9KCK0</accession>
<gene>
    <name evidence="2" type="ORF">L6773_08350</name>
</gene>
<dbReference type="Proteomes" id="UP001165366">
    <property type="component" value="Unassembled WGS sequence"/>
</dbReference>
<dbReference type="SUPFAM" id="SSF143422">
    <property type="entry name" value="Transposase IS200-like"/>
    <property type="match status" value="1"/>
</dbReference>
<organism evidence="2 3">
    <name type="scientific">Rhodohalobacter sulfatireducens</name>
    <dbReference type="NCBI Taxonomy" id="2911366"/>
    <lineage>
        <taxon>Bacteria</taxon>
        <taxon>Pseudomonadati</taxon>
        <taxon>Balneolota</taxon>
        <taxon>Balneolia</taxon>
        <taxon>Balneolales</taxon>
        <taxon>Balneolaceae</taxon>
        <taxon>Rhodohalobacter</taxon>
    </lineage>
</organism>
<protein>
    <recommendedName>
        <fullName evidence="1">Transposase IS200-like domain-containing protein</fullName>
    </recommendedName>
</protein>
<dbReference type="PANTHER" id="PTHR34322">
    <property type="entry name" value="TRANSPOSASE, Y1_TNP DOMAIN-CONTAINING"/>
    <property type="match status" value="1"/>
</dbReference>
<keyword evidence="3" id="KW-1185">Reference proteome</keyword>
<proteinExistence type="predicted"/>
<reference evidence="2" key="2">
    <citation type="submission" date="2024-05" db="EMBL/GenBank/DDBJ databases">
        <title>Rhodohalobacter halophilus gen. nov., sp. nov., a moderately halophilic member of the family Balneolaceae.</title>
        <authorList>
            <person name="Xia J."/>
        </authorList>
    </citation>
    <scope>NUCLEOTIDE SEQUENCE</scope>
    <source>
        <strain evidence="2">WB101</strain>
    </source>
</reference>
<name>A0ABS9KCK0_9BACT</name>
<dbReference type="InterPro" id="IPR002686">
    <property type="entry name" value="Transposase_17"/>
</dbReference>
<dbReference type="EMBL" id="JAKLWS010000008">
    <property type="protein sequence ID" value="MCG2588571.1"/>
    <property type="molecule type" value="Genomic_DNA"/>
</dbReference>
<evidence type="ECO:0000313" key="3">
    <source>
        <dbReference type="Proteomes" id="UP001165366"/>
    </source>
</evidence>
<sequence>MSTLKNYCEILAYCLMQNHFHWLIKTKGLDDLEDIESSKMNSHPQHSLVRCIANLLSSYTQAINKQENRSGSLFRSKTKSQKIDDPDYALICFLYIHQNPLRAGICEDLAGWKFSSYRDYAGLRNGKLCNRELGIKNLELPSGVNEFVKMSNQTIPEEHIKQIYS</sequence>
<dbReference type="Gene3D" id="3.30.70.1290">
    <property type="entry name" value="Transposase IS200-like"/>
    <property type="match status" value="1"/>
</dbReference>
<feature type="domain" description="Transposase IS200-like" evidence="1">
    <location>
        <begin position="2"/>
        <end position="99"/>
    </location>
</feature>
<dbReference type="PANTHER" id="PTHR34322:SF2">
    <property type="entry name" value="TRANSPOSASE IS200-LIKE DOMAIN-CONTAINING PROTEIN"/>
    <property type="match status" value="1"/>
</dbReference>
<evidence type="ECO:0000313" key="2">
    <source>
        <dbReference type="EMBL" id="MCG2588571.1"/>
    </source>
</evidence>
<dbReference type="InterPro" id="IPR036515">
    <property type="entry name" value="Transposase_17_sf"/>
</dbReference>
<evidence type="ECO:0000259" key="1">
    <source>
        <dbReference type="SMART" id="SM01321"/>
    </source>
</evidence>
<reference evidence="2" key="1">
    <citation type="submission" date="2022-01" db="EMBL/GenBank/DDBJ databases">
        <authorList>
            <person name="Wang Y."/>
        </authorList>
    </citation>
    <scope>NUCLEOTIDE SEQUENCE</scope>
    <source>
        <strain evidence="2">WB101</strain>
    </source>
</reference>